<dbReference type="PROSITE" id="PS01053">
    <property type="entry name" value="ARGINASE_1"/>
    <property type="match status" value="1"/>
</dbReference>
<evidence type="ECO:0000313" key="5">
    <source>
        <dbReference type="EMBL" id="KZT33159.1"/>
    </source>
</evidence>
<evidence type="ECO:0000313" key="6">
    <source>
        <dbReference type="Proteomes" id="UP000076798"/>
    </source>
</evidence>
<dbReference type="OrthoDB" id="288726at2759"/>
<dbReference type="PANTHER" id="PTHR11358">
    <property type="entry name" value="ARGINASE/AGMATINASE"/>
    <property type="match status" value="1"/>
</dbReference>
<organism evidence="5 6">
    <name type="scientific">Sistotremastrum suecicum HHB10207 ss-3</name>
    <dbReference type="NCBI Taxonomy" id="1314776"/>
    <lineage>
        <taxon>Eukaryota</taxon>
        <taxon>Fungi</taxon>
        <taxon>Dikarya</taxon>
        <taxon>Basidiomycota</taxon>
        <taxon>Agaricomycotina</taxon>
        <taxon>Agaricomycetes</taxon>
        <taxon>Sistotremastrales</taxon>
        <taxon>Sistotremastraceae</taxon>
        <taxon>Sistotremastrum</taxon>
    </lineage>
</organism>
<evidence type="ECO:0000256" key="4">
    <source>
        <dbReference type="RuleBase" id="RU003684"/>
    </source>
</evidence>
<dbReference type="STRING" id="1314776.A0A165YEG8"/>
<evidence type="ECO:0000256" key="1">
    <source>
        <dbReference type="ARBA" id="ARBA00009227"/>
    </source>
</evidence>
<keyword evidence="2" id="KW-0479">Metal-binding</keyword>
<dbReference type="GO" id="GO:0008783">
    <property type="term" value="F:agmatinase activity"/>
    <property type="evidence" value="ECO:0007669"/>
    <property type="project" value="TreeGrafter"/>
</dbReference>
<dbReference type="AlphaFoldDB" id="A0A165YEG8"/>
<accession>A0A165YEG8</accession>
<reference evidence="5 6" key="1">
    <citation type="journal article" date="2016" name="Mol. Biol. Evol.">
        <title>Comparative Genomics of Early-Diverging Mushroom-Forming Fungi Provides Insights into the Origins of Lignocellulose Decay Capabilities.</title>
        <authorList>
            <person name="Nagy L.G."/>
            <person name="Riley R."/>
            <person name="Tritt A."/>
            <person name="Adam C."/>
            <person name="Daum C."/>
            <person name="Floudas D."/>
            <person name="Sun H."/>
            <person name="Yadav J.S."/>
            <person name="Pangilinan J."/>
            <person name="Larsson K.H."/>
            <person name="Matsuura K."/>
            <person name="Barry K."/>
            <person name="Labutti K."/>
            <person name="Kuo R."/>
            <person name="Ohm R.A."/>
            <person name="Bhattacharya S.S."/>
            <person name="Shirouzu T."/>
            <person name="Yoshinaga Y."/>
            <person name="Martin F.M."/>
            <person name="Grigoriev I.V."/>
            <person name="Hibbett D.S."/>
        </authorList>
    </citation>
    <scope>NUCLEOTIDE SEQUENCE [LARGE SCALE GENOMIC DNA]</scope>
    <source>
        <strain evidence="5 6">HHB10207 ss-3</strain>
    </source>
</reference>
<proteinExistence type="inferred from homology"/>
<dbReference type="Pfam" id="PF00491">
    <property type="entry name" value="Arginase"/>
    <property type="match status" value="1"/>
</dbReference>
<dbReference type="Gene3D" id="3.40.800.10">
    <property type="entry name" value="Ureohydrolase domain"/>
    <property type="match status" value="1"/>
</dbReference>
<dbReference type="GO" id="GO:0033389">
    <property type="term" value="P:putrescine biosynthetic process from arginine, via agmatine"/>
    <property type="evidence" value="ECO:0007669"/>
    <property type="project" value="TreeGrafter"/>
</dbReference>
<evidence type="ECO:0000256" key="2">
    <source>
        <dbReference type="ARBA" id="ARBA00022723"/>
    </source>
</evidence>
<dbReference type="InterPro" id="IPR020855">
    <property type="entry name" value="Ureohydrolase_Mn_BS"/>
</dbReference>
<dbReference type="PROSITE" id="PS51409">
    <property type="entry name" value="ARGINASE_2"/>
    <property type="match status" value="1"/>
</dbReference>
<keyword evidence="3 4" id="KW-0378">Hydrolase</keyword>
<dbReference type="PANTHER" id="PTHR11358:SF26">
    <property type="entry name" value="GUANIDINO ACID HYDROLASE, MITOCHONDRIAL"/>
    <property type="match status" value="1"/>
</dbReference>
<dbReference type="Proteomes" id="UP000076798">
    <property type="component" value="Unassembled WGS sequence"/>
</dbReference>
<gene>
    <name evidence="5" type="ORF">SISSUDRAFT_1123024</name>
</gene>
<dbReference type="EMBL" id="KV428261">
    <property type="protein sequence ID" value="KZT33159.1"/>
    <property type="molecule type" value="Genomic_DNA"/>
</dbReference>
<name>A0A165YEG8_9AGAM</name>
<evidence type="ECO:0000256" key="3">
    <source>
        <dbReference type="ARBA" id="ARBA00022801"/>
    </source>
</evidence>
<protein>
    <submittedName>
        <fullName evidence="5">Arginase/deacetylase</fullName>
    </submittedName>
</protein>
<dbReference type="InterPro" id="IPR006035">
    <property type="entry name" value="Ureohydrolase"/>
</dbReference>
<comment type="similarity">
    <text evidence="1">Belongs to the arginase family. Agmatinase subfamily.</text>
</comment>
<keyword evidence="6" id="KW-1185">Reference proteome</keyword>
<sequence length="241" mass="25722">MISSTVVVSRMTGIGGRNGLFHALLPLAPKALGDQEFISNVSLLVIRDAISVADFLSVIHYNAHLDTWDALDYPGSESTQAQVTHATFFWLANNEGFLTNTSIHAGIRCKLLGTVNLEHDASVGFELISTDDIDEIGTMGVVERIRERVGDGPVYLSLDIDVIDPGMAPATGTPEAGGWTTREVKRIIKGLAGLNIVGADLVEVAPAYDHAEVTGIAAADIVAHFLALLTLGQRSSHGKFY</sequence>
<dbReference type="SUPFAM" id="SSF52768">
    <property type="entry name" value="Arginase/deacetylase"/>
    <property type="match status" value="1"/>
</dbReference>
<dbReference type="GO" id="GO:0046872">
    <property type="term" value="F:metal ion binding"/>
    <property type="evidence" value="ECO:0007669"/>
    <property type="project" value="UniProtKB-KW"/>
</dbReference>
<dbReference type="InterPro" id="IPR023696">
    <property type="entry name" value="Ureohydrolase_dom_sf"/>
</dbReference>